<evidence type="ECO:0000259" key="5">
    <source>
        <dbReference type="PROSITE" id="PS50977"/>
    </source>
</evidence>
<dbReference type="SUPFAM" id="SSF46689">
    <property type="entry name" value="Homeodomain-like"/>
    <property type="match status" value="1"/>
</dbReference>
<dbReference type="Pfam" id="PF00440">
    <property type="entry name" value="TetR_N"/>
    <property type="match status" value="1"/>
</dbReference>
<evidence type="ECO:0000256" key="4">
    <source>
        <dbReference type="PROSITE-ProRule" id="PRU00335"/>
    </source>
</evidence>
<sequence>MRRSEFALGRRASVLLAARRALAREELDRLTMRIIAREAGVSLGTVTYHFKSKQELLATVLFSVAEQFDHSHRVL</sequence>
<protein>
    <recommendedName>
        <fullName evidence="5">HTH tetR-type domain-containing protein</fullName>
    </recommendedName>
</protein>
<evidence type="ECO:0000256" key="2">
    <source>
        <dbReference type="ARBA" id="ARBA00023125"/>
    </source>
</evidence>
<dbReference type="PANTHER" id="PTHR30055">
    <property type="entry name" value="HTH-TYPE TRANSCRIPTIONAL REGULATOR RUTR"/>
    <property type="match status" value="1"/>
</dbReference>
<keyword evidence="1" id="KW-0805">Transcription regulation</keyword>
<keyword evidence="2 4" id="KW-0238">DNA-binding</keyword>
<name>A0A6J4NIC8_9ACTN</name>
<proteinExistence type="predicted"/>
<dbReference type="PROSITE" id="PS50977">
    <property type="entry name" value="HTH_TETR_2"/>
    <property type="match status" value="1"/>
</dbReference>
<accession>A0A6J4NIC8</accession>
<dbReference type="PRINTS" id="PR00455">
    <property type="entry name" value="HTHTETR"/>
</dbReference>
<dbReference type="InterPro" id="IPR009057">
    <property type="entry name" value="Homeodomain-like_sf"/>
</dbReference>
<evidence type="ECO:0000313" key="6">
    <source>
        <dbReference type="EMBL" id="CAA9386823.1"/>
    </source>
</evidence>
<evidence type="ECO:0000256" key="1">
    <source>
        <dbReference type="ARBA" id="ARBA00023015"/>
    </source>
</evidence>
<dbReference type="PANTHER" id="PTHR30055:SF234">
    <property type="entry name" value="HTH-TYPE TRANSCRIPTIONAL REGULATOR BETI"/>
    <property type="match status" value="1"/>
</dbReference>
<dbReference type="EMBL" id="CADCUV010000018">
    <property type="protein sequence ID" value="CAA9386823.1"/>
    <property type="molecule type" value="Genomic_DNA"/>
</dbReference>
<dbReference type="Gene3D" id="1.10.357.10">
    <property type="entry name" value="Tetracycline Repressor, domain 2"/>
    <property type="match status" value="1"/>
</dbReference>
<dbReference type="InterPro" id="IPR001647">
    <property type="entry name" value="HTH_TetR"/>
</dbReference>
<feature type="domain" description="HTH tetR-type" evidence="5">
    <location>
        <begin position="8"/>
        <end position="68"/>
    </location>
</feature>
<dbReference type="InterPro" id="IPR050109">
    <property type="entry name" value="HTH-type_TetR-like_transc_reg"/>
</dbReference>
<evidence type="ECO:0000256" key="3">
    <source>
        <dbReference type="ARBA" id="ARBA00023163"/>
    </source>
</evidence>
<feature type="DNA-binding region" description="H-T-H motif" evidence="4">
    <location>
        <begin position="31"/>
        <end position="50"/>
    </location>
</feature>
<dbReference type="AlphaFoldDB" id="A0A6J4NIC8"/>
<dbReference type="GO" id="GO:0003700">
    <property type="term" value="F:DNA-binding transcription factor activity"/>
    <property type="evidence" value="ECO:0007669"/>
    <property type="project" value="TreeGrafter"/>
</dbReference>
<gene>
    <name evidence="6" type="ORF">AVDCRST_MAG22-317</name>
</gene>
<dbReference type="GO" id="GO:0000976">
    <property type="term" value="F:transcription cis-regulatory region binding"/>
    <property type="evidence" value="ECO:0007669"/>
    <property type="project" value="TreeGrafter"/>
</dbReference>
<organism evidence="6">
    <name type="scientific">uncultured Rubrobacteraceae bacterium</name>
    <dbReference type="NCBI Taxonomy" id="349277"/>
    <lineage>
        <taxon>Bacteria</taxon>
        <taxon>Bacillati</taxon>
        <taxon>Actinomycetota</taxon>
        <taxon>Rubrobacteria</taxon>
        <taxon>Rubrobacterales</taxon>
        <taxon>Rubrobacteraceae</taxon>
        <taxon>environmental samples</taxon>
    </lineage>
</organism>
<reference evidence="6" key="1">
    <citation type="submission" date="2020-02" db="EMBL/GenBank/DDBJ databases">
        <authorList>
            <person name="Meier V. D."/>
        </authorList>
    </citation>
    <scope>NUCLEOTIDE SEQUENCE</scope>
    <source>
        <strain evidence="6">AVDCRST_MAG22</strain>
    </source>
</reference>
<keyword evidence="3" id="KW-0804">Transcription</keyword>